<dbReference type="EMBL" id="KV748262">
    <property type="protein sequence ID" value="OCK87379.1"/>
    <property type="molecule type" value="Genomic_DNA"/>
</dbReference>
<gene>
    <name evidence="1" type="ORF">K441DRAFT_358316</name>
</gene>
<reference evidence="1 2" key="1">
    <citation type="journal article" date="2016" name="Nat. Commun.">
        <title>Ectomycorrhizal ecology is imprinted in the genome of the dominant symbiotic fungus Cenococcum geophilum.</title>
        <authorList>
            <consortium name="DOE Joint Genome Institute"/>
            <person name="Peter M."/>
            <person name="Kohler A."/>
            <person name="Ohm R.A."/>
            <person name="Kuo A."/>
            <person name="Krutzmann J."/>
            <person name="Morin E."/>
            <person name="Arend M."/>
            <person name="Barry K.W."/>
            <person name="Binder M."/>
            <person name="Choi C."/>
            <person name="Clum A."/>
            <person name="Copeland A."/>
            <person name="Grisel N."/>
            <person name="Haridas S."/>
            <person name="Kipfer T."/>
            <person name="LaButti K."/>
            <person name="Lindquist E."/>
            <person name="Lipzen A."/>
            <person name="Maire R."/>
            <person name="Meier B."/>
            <person name="Mihaltcheva S."/>
            <person name="Molinier V."/>
            <person name="Murat C."/>
            <person name="Poggeler S."/>
            <person name="Quandt C.A."/>
            <person name="Sperisen C."/>
            <person name="Tritt A."/>
            <person name="Tisserant E."/>
            <person name="Crous P.W."/>
            <person name="Henrissat B."/>
            <person name="Nehls U."/>
            <person name="Egli S."/>
            <person name="Spatafora J.W."/>
            <person name="Grigoriev I.V."/>
            <person name="Martin F.M."/>
        </authorList>
    </citation>
    <scope>NUCLEOTIDE SEQUENCE [LARGE SCALE GENOMIC DNA]</scope>
    <source>
        <strain evidence="1 2">1.58</strain>
    </source>
</reference>
<name>A0ACC8EM71_9PEZI</name>
<feature type="non-terminal residue" evidence="1">
    <location>
        <position position="1"/>
    </location>
</feature>
<organism evidence="1 2">
    <name type="scientific">Cenococcum geophilum 1.58</name>
    <dbReference type="NCBI Taxonomy" id="794803"/>
    <lineage>
        <taxon>Eukaryota</taxon>
        <taxon>Fungi</taxon>
        <taxon>Dikarya</taxon>
        <taxon>Ascomycota</taxon>
        <taxon>Pezizomycotina</taxon>
        <taxon>Dothideomycetes</taxon>
        <taxon>Pleosporomycetidae</taxon>
        <taxon>Gloniales</taxon>
        <taxon>Gloniaceae</taxon>
        <taxon>Cenococcum</taxon>
    </lineage>
</organism>
<evidence type="ECO:0000313" key="2">
    <source>
        <dbReference type="Proteomes" id="UP000250078"/>
    </source>
</evidence>
<accession>A0ACC8EM71</accession>
<proteinExistence type="predicted"/>
<protein>
    <submittedName>
        <fullName evidence="1">Uncharacterized protein</fullName>
    </submittedName>
</protein>
<sequence length="65" mass="7713">IRKRQEGQGTECLRDLTGTFFSVSSLLSFPRNELFVGREDQLQSLEQFIYPNTHRRMTIQPRQVR</sequence>
<dbReference type="Proteomes" id="UP000250078">
    <property type="component" value="Unassembled WGS sequence"/>
</dbReference>
<keyword evidence="2" id="KW-1185">Reference proteome</keyword>
<evidence type="ECO:0000313" key="1">
    <source>
        <dbReference type="EMBL" id="OCK87379.1"/>
    </source>
</evidence>